<dbReference type="Ensembl" id="ENSPKIT00000035652.1">
    <property type="protein sequence ID" value="ENSPKIP00000018819.1"/>
    <property type="gene ID" value="ENSPKIG00000004228.1"/>
</dbReference>
<dbReference type="AlphaFoldDB" id="A0A3B3RK33"/>
<dbReference type="GeneTree" id="ENSGT00390000002669"/>
<sequence length="481" mass="54778">MKMHGSFRQQAIGERIESTVQYRQQAWQAEGLPLSTTSDEACKLYDAILTQIVTWRNDESLGGIEGCLSRLVAADPSFVMGHVVSAGLELIGGSSSVLRNEQLAKTVRRTLELAQQQELTPRERLHIRALEQLSRGCLSKASDLWDEILVSYPTDMLAIKFAQVNLFFLGYKTQMRDTLAHVLPHWKPHMPLYSYLKGLYAFGLLETNFYDKAEKLTKEALALTPDDAWSVHTMAHVHHMRAELDQGLRFMETNEKDWKGADMLASHNYWHWALYHIEKGEHEAALKIYDTQVAPRCISSGAMLPTVDCCSMLYRLEMEGMSMKERWQKLFRVIQAHSDDHVLLFNDLHFLMASLGAKEREASHRLLGTLQELAEDPGEHHLRQLARPIGVPMCQALVEYDCGNCNRAVELLLPIRYRFHEIGGSDAQRDVLNQLLIHAAMKSEEEQHHKLARRLLTERDAAQPNSPLTHRLILRASGLQG</sequence>
<evidence type="ECO:0000256" key="3">
    <source>
        <dbReference type="ARBA" id="ARBA00022737"/>
    </source>
</evidence>
<accession>A0A3B3RK33</accession>
<evidence type="ECO:0000256" key="2">
    <source>
        <dbReference type="ARBA" id="ARBA00019992"/>
    </source>
</evidence>
<evidence type="ECO:0000313" key="6">
    <source>
        <dbReference type="Proteomes" id="UP000261540"/>
    </source>
</evidence>
<name>A0A3B3RK33_9TELE</name>
<keyword evidence="6" id="KW-1185">Reference proteome</keyword>
<dbReference type="PANTHER" id="PTHR16263">
    <property type="entry name" value="TETRATRICOPEPTIDE REPEAT PROTEIN 38"/>
    <property type="match status" value="1"/>
</dbReference>
<keyword evidence="4" id="KW-0802">TPR repeat</keyword>
<dbReference type="PANTHER" id="PTHR16263:SF4">
    <property type="entry name" value="TETRATRICOPEPTIDE REPEAT PROTEIN 38"/>
    <property type="match status" value="1"/>
</dbReference>
<dbReference type="STRING" id="1676925.ENSPKIP00000018819"/>
<dbReference type="Gene3D" id="1.25.40.10">
    <property type="entry name" value="Tetratricopeptide repeat domain"/>
    <property type="match status" value="1"/>
</dbReference>
<keyword evidence="3" id="KW-0677">Repeat</keyword>
<comment type="similarity">
    <text evidence="1">Belongs to the TTC38 family.</text>
</comment>
<dbReference type="InterPro" id="IPR011990">
    <property type="entry name" value="TPR-like_helical_dom_sf"/>
</dbReference>
<evidence type="ECO:0000313" key="5">
    <source>
        <dbReference type="Ensembl" id="ENSPKIP00000018819.1"/>
    </source>
</evidence>
<dbReference type="SUPFAM" id="SSF48452">
    <property type="entry name" value="TPR-like"/>
    <property type="match status" value="1"/>
</dbReference>
<dbReference type="Proteomes" id="UP000261540">
    <property type="component" value="Unplaced"/>
</dbReference>
<evidence type="ECO:0000256" key="4">
    <source>
        <dbReference type="ARBA" id="ARBA00022803"/>
    </source>
</evidence>
<reference evidence="5" key="2">
    <citation type="submission" date="2025-09" db="UniProtKB">
        <authorList>
            <consortium name="Ensembl"/>
        </authorList>
    </citation>
    <scope>IDENTIFICATION</scope>
</reference>
<protein>
    <recommendedName>
        <fullName evidence="2">Tetratricopeptide repeat protein 38</fullName>
    </recommendedName>
</protein>
<dbReference type="CDD" id="cd05804">
    <property type="entry name" value="StaR_like"/>
    <property type="match status" value="1"/>
</dbReference>
<reference evidence="5" key="1">
    <citation type="submission" date="2025-08" db="UniProtKB">
        <authorList>
            <consortium name="Ensembl"/>
        </authorList>
    </citation>
    <scope>IDENTIFICATION</scope>
</reference>
<evidence type="ECO:0000256" key="1">
    <source>
        <dbReference type="ARBA" id="ARBA00005857"/>
    </source>
</evidence>
<dbReference type="InterPro" id="IPR033891">
    <property type="entry name" value="TTC38"/>
</dbReference>
<organism evidence="5 6">
    <name type="scientific">Paramormyrops kingsleyae</name>
    <dbReference type="NCBI Taxonomy" id="1676925"/>
    <lineage>
        <taxon>Eukaryota</taxon>
        <taxon>Metazoa</taxon>
        <taxon>Chordata</taxon>
        <taxon>Craniata</taxon>
        <taxon>Vertebrata</taxon>
        <taxon>Euteleostomi</taxon>
        <taxon>Actinopterygii</taxon>
        <taxon>Neopterygii</taxon>
        <taxon>Teleostei</taxon>
        <taxon>Osteoglossocephala</taxon>
        <taxon>Osteoglossomorpha</taxon>
        <taxon>Osteoglossiformes</taxon>
        <taxon>Mormyridae</taxon>
        <taxon>Paramormyrops</taxon>
    </lineage>
</organism>
<proteinExistence type="inferred from homology"/>